<evidence type="ECO:0000313" key="2">
    <source>
        <dbReference type="Proteomes" id="UP001163046"/>
    </source>
</evidence>
<dbReference type="EMBL" id="MU826370">
    <property type="protein sequence ID" value="KAJ7377967.1"/>
    <property type="molecule type" value="Genomic_DNA"/>
</dbReference>
<dbReference type="AlphaFoldDB" id="A0A9X0CVV8"/>
<name>A0A9X0CVV8_9CNID</name>
<dbReference type="PANTHER" id="PTHR39654">
    <property type="entry name" value="LEUCINE-RICH REPEAT-CONTAINING PROTEIN 75A-LIKE ISOFORM X1"/>
    <property type="match status" value="1"/>
</dbReference>
<reference evidence="1" key="1">
    <citation type="submission" date="2023-01" db="EMBL/GenBank/DDBJ databases">
        <title>Genome assembly of the deep-sea coral Lophelia pertusa.</title>
        <authorList>
            <person name="Herrera S."/>
            <person name="Cordes E."/>
        </authorList>
    </citation>
    <scope>NUCLEOTIDE SEQUENCE</scope>
    <source>
        <strain evidence="1">USNM1676648</strain>
        <tissue evidence="1">Polyp</tissue>
    </source>
</reference>
<dbReference type="PANTHER" id="PTHR39654:SF2">
    <property type="entry name" value="LEUCINE-RICH REPEAT-CONTAINING PROTEIN 75A-LIKE ISOFORM X1"/>
    <property type="match status" value="1"/>
</dbReference>
<dbReference type="Gene3D" id="3.80.10.10">
    <property type="entry name" value="Ribonuclease Inhibitor"/>
    <property type="match status" value="1"/>
</dbReference>
<proteinExistence type="predicted"/>
<organism evidence="1 2">
    <name type="scientific">Desmophyllum pertusum</name>
    <dbReference type="NCBI Taxonomy" id="174260"/>
    <lineage>
        <taxon>Eukaryota</taxon>
        <taxon>Metazoa</taxon>
        <taxon>Cnidaria</taxon>
        <taxon>Anthozoa</taxon>
        <taxon>Hexacorallia</taxon>
        <taxon>Scleractinia</taxon>
        <taxon>Caryophylliina</taxon>
        <taxon>Caryophylliidae</taxon>
        <taxon>Desmophyllum</taxon>
    </lineage>
</organism>
<comment type="caution">
    <text evidence="1">The sequence shown here is derived from an EMBL/GenBank/DDBJ whole genome shotgun (WGS) entry which is preliminary data.</text>
</comment>
<dbReference type="Proteomes" id="UP001163046">
    <property type="component" value="Unassembled WGS sequence"/>
</dbReference>
<dbReference type="InterPro" id="IPR032675">
    <property type="entry name" value="LRR_dom_sf"/>
</dbReference>
<evidence type="ECO:0000313" key="1">
    <source>
        <dbReference type="EMBL" id="KAJ7377967.1"/>
    </source>
</evidence>
<accession>A0A9X0CVV8</accession>
<sequence>MSCCSGNTAEDKLEPYQLLALYIRQISRLAQKGIFGQAVNVFKEISKNLGVTAATKRLSNLAVSDLLGGKDFLVDRDAYRYLQRLQEALIYRNERQISHICKLLIKHFDFDPTNDIISDLEKANKETLVKSDLSVICIYGLDLSTKKNVKKLIALFSRCPKVKKIELVFCTLNNVNVLKLFEATMKLECLYFLGLRGNKLDIKAVQKLHSFLEEPQNFPTLVWVDFRNNNGINTIPGAFAQLLMERRIKHRALKQTDDEKSSFSVQDAMNGKVV</sequence>
<gene>
    <name evidence="1" type="primary">LRRC75B</name>
    <name evidence="1" type="ORF">OS493_025283</name>
</gene>
<protein>
    <submittedName>
        <fullName evidence="1">Leucine-rich repeat-containing protein</fullName>
    </submittedName>
</protein>
<dbReference type="OrthoDB" id="9979103at2759"/>
<keyword evidence="2" id="KW-1185">Reference proteome</keyword>
<dbReference type="SUPFAM" id="SSF52047">
    <property type="entry name" value="RNI-like"/>
    <property type="match status" value="1"/>
</dbReference>